<reference evidence="4 5" key="1">
    <citation type="submission" date="2024-10" db="EMBL/GenBank/DDBJ databases">
        <title>Updated reference genomes for cyclostephanoid diatoms.</title>
        <authorList>
            <person name="Roberts W.R."/>
            <person name="Alverson A.J."/>
        </authorList>
    </citation>
    <scope>NUCLEOTIDE SEQUENCE [LARGE SCALE GENOMIC DNA]</scope>
    <source>
        <strain evidence="4 5">AJA232-27</strain>
    </source>
</reference>
<name>A0ABD3MBP7_9STRA</name>
<feature type="compositionally biased region" description="Low complexity" evidence="1">
    <location>
        <begin position="117"/>
        <end position="126"/>
    </location>
</feature>
<keyword evidence="3" id="KW-0732">Signal</keyword>
<dbReference type="AlphaFoldDB" id="A0ABD3MBP7"/>
<accession>A0ABD3MBP7</accession>
<evidence type="ECO:0000256" key="2">
    <source>
        <dbReference type="SAM" id="Phobius"/>
    </source>
</evidence>
<feature type="transmembrane region" description="Helical" evidence="2">
    <location>
        <begin position="348"/>
        <end position="368"/>
    </location>
</feature>
<dbReference type="PANTHER" id="PTHR31303:SF1">
    <property type="entry name" value="CTP-DEPENDENT DIACYLGLYCEROL KINASE 1"/>
    <property type="match status" value="1"/>
</dbReference>
<protein>
    <recommendedName>
        <fullName evidence="6">Phosphatidate cytidylyltransferase</fullName>
    </recommendedName>
</protein>
<gene>
    <name evidence="4" type="ORF">ACHAWU_007368</name>
</gene>
<feature type="signal peptide" evidence="3">
    <location>
        <begin position="1"/>
        <end position="32"/>
    </location>
</feature>
<sequence length="424" mass="46410">MPTISSSRRWLPPPPPPLPLLLLLLPLLLTSSSPSSSSIVVGAHSPLLPSRRQQQPWLHWKSTTSQLLFRRNYYSSLLLRAGDIGSSNIISLSGEGGGTKAQHDTDAAAPIPPSPFPNNNNNNINFDRQQQCHEESAASTNSVNADDDTTSTTTAAEEEDEDAHVVISKKLKNRNATNLSRKLTHAGFGIFFAALNQFIPKHKFLPSMALLTSSTLLMELLRYRRGFHWMNVTLHYILGGALRKHEMEGMFTGSFYYFAGVTASAYLFPKTAGTMGICQLALADPSASYFGRRTRHIYWSRIENGLGGLGRNKGILGFVGGALFCFPFNYRVFKIAKWGVRGVPGGEMAVICASLLLGFAGAFADLAVPTPALTMPKKVLGIPVPPFHLDDNFVVPIFSGWACTKIFSLMGWDDGLELAEHIIF</sequence>
<keyword evidence="2" id="KW-1133">Transmembrane helix</keyword>
<evidence type="ECO:0008006" key="6">
    <source>
        <dbReference type="Google" id="ProtNLM"/>
    </source>
</evidence>
<feature type="chain" id="PRO_5044752811" description="Phosphatidate cytidylyltransferase" evidence="3">
    <location>
        <begin position="33"/>
        <end position="424"/>
    </location>
</feature>
<keyword evidence="2" id="KW-0472">Membrane</keyword>
<feature type="transmembrane region" description="Helical" evidence="2">
    <location>
        <begin position="315"/>
        <end position="333"/>
    </location>
</feature>
<dbReference type="PANTHER" id="PTHR31303">
    <property type="entry name" value="CTP-DEPENDENT DIACYLGLYCEROL KINASE 1"/>
    <property type="match status" value="1"/>
</dbReference>
<evidence type="ECO:0000256" key="3">
    <source>
        <dbReference type="SAM" id="SignalP"/>
    </source>
</evidence>
<dbReference type="InterPro" id="IPR037997">
    <property type="entry name" value="Dgk1-like"/>
</dbReference>
<organism evidence="4 5">
    <name type="scientific">Discostella pseudostelligera</name>
    <dbReference type="NCBI Taxonomy" id="259834"/>
    <lineage>
        <taxon>Eukaryota</taxon>
        <taxon>Sar</taxon>
        <taxon>Stramenopiles</taxon>
        <taxon>Ochrophyta</taxon>
        <taxon>Bacillariophyta</taxon>
        <taxon>Coscinodiscophyceae</taxon>
        <taxon>Thalassiosirophycidae</taxon>
        <taxon>Stephanodiscales</taxon>
        <taxon>Stephanodiscaceae</taxon>
        <taxon>Discostella</taxon>
    </lineage>
</organism>
<proteinExistence type="predicted"/>
<keyword evidence="5" id="KW-1185">Reference proteome</keyword>
<evidence type="ECO:0000256" key="1">
    <source>
        <dbReference type="SAM" id="MobiDB-lite"/>
    </source>
</evidence>
<dbReference type="Proteomes" id="UP001530293">
    <property type="component" value="Unassembled WGS sequence"/>
</dbReference>
<feature type="region of interest" description="Disordered" evidence="1">
    <location>
        <begin position="94"/>
        <end position="161"/>
    </location>
</feature>
<keyword evidence="2" id="KW-0812">Transmembrane</keyword>
<dbReference type="EMBL" id="JALLBG020000150">
    <property type="protein sequence ID" value="KAL3761409.1"/>
    <property type="molecule type" value="Genomic_DNA"/>
</dbReference>
<evidence type="ECO:0000313" key="4">
    <source>
        <dbReference type="EMBL" id="KAL3761409.1"/>
    </source>
</evidence>
<evidence type="ECO:0000313" key="5">
    <source>
        <dbReference type="Proteomes" id="UP001530293"/>
    </source>
</evidence>
<comment type="caution">
    <text evidence="4">The sequence shown here is derived from an EMBL/GenBank/DDBJ whole genome shotgun (WGS) entry which is preliminary data.</text>
</comment>